<keyword evidence="1" id="KW-1133">Transmembrane helix</keyword>
<evidence type="ECO:0000313" key="3">
    <source>
        <dbReference type="Proteomes" id="UP001057134"/>
    </source>
</evidence>
<organism evidence="2 3">
    <name type="scientific">Paenibacillus konkukensis</name>
    <dbReference type="NCBI Taxonomy" id="2020716"/>
    <lineage>
        <taxon>Bacteria</taxon>
        <taxon>Bacillati</taxon>
        <taxon>Bacillota</taxon>
        <taxon>Bacilli</taxon>
        <taxon>Bacillales</taxon>
        <taxon>Paenibacillaceae</taxon>
        <taxon>Paenibacillus</taxon>
    </lineage>
</organism>
<sequence>MPWFQLGLYYFAAWLCLLSLGFVLFRFPLRPYAVQLVLSALLLTYISVLIRQYDKIYLVATVQPICAILCYRLIFRLRLLYSAMITVVAYSINFILEFLLNMAFVQFQIGRFLVVIKDGSFAVAVLILFIDLLLCYLLSKYRIGFSFIPKHNRGKFVYSGQNKQLMTAFGIALGALLVSSLTIFFIAEYAFYFQVLVVILWGVVLRMAYQKEVSD</sequence>
<name>A0ABY4RL30_9BACL</name>
<feature type="transmembrane region" description="Helical" evidence="1">
    <location>
        <begin position="121"/>
        <end position="143"/>
    </location>
</feature>
<evidence type="ECO:0000313" key="2">
    <source>
        <dbReference type="EMBL" id="UQZ82890.1"/>
    </source>
</evidence>
<keyword evidence="3" id="KW-1185">Reference proteome</keyword>
<feature type="transmembrane region" description="Helical" evidence="1">
    <location>
        <begin position="32"/>
        <end position="50"/>
    </location>
</feature>
<feature type="transmembrane region" description="Helical" evidence="1">
    <location>
        <begin position="6"/>
        <end position="25"/>
    </location>
</feature>
<feature type="transmembrane region" description="Helical" evidence="1">
    <location>
        <begin position="87"/>
        <end position="109"/>
    </location>
</feature>
<dbReference type="EMBL" id="CP027059">
    <property type="protein sequence ID" value="UQZ82890.1"/>
    <property type="molecule type" value="Genomic_DNA"/>
</dbReference>
<gene>
    <name evidence="2" type="ORF">SK3146_02050</name>
</gene>
<evidence type="ECO:0000256" key="1">
    <source>
        <dbReference type="SAM" id="Phobius"/>
    </source>
</evidence>
<protein>
    <submittedName>
        <fullName evidence="2">Uncharacterized protein</fullName>
    </submittedName>
</protein>
<dbReference type="Proteomes" id="UP001057134">
    <property type="component" value="Chromosome"/>
</dbReference>
<accession>A0ABY4RL30</accession>
<keyword evidence="1" id="KW-0472">Membrane</keyword>
<reference evidence="2" key="1">
    <citation type="submission" date="2018-02" db="EMBL/GenBank/DDBJ databases">
        <authorList>
            <person name="Kim S.-K."/>
            <person name="Jung H.-I."/>
            <person name="Lee S.-W."/>
        </authorList>
    </citation>
    <scope>NUCLEOTIDE SEQUENCE</scope>
    <source>
        <strain evidence="2">SK3146</strain>
    </source>
</reference>
<keyword evidence="1" id="KW-0812">Transmembrane</keyword>
<proteinExistence type="predicted"/>
<reference evidence="2" key="2">
    <citation type="journal article" date="2021" name="J Anim Sci Technol">
        <title>Complete genome sequence of Paenibacillus konkukensis sp. nov. SK3146 as a potential probiotic strain.</title>
        <authorList>
            <person name="Jung H.I."/>
            <person name="Park S."/>
            <person name="Niu K.M."/>
            <person name="Lee S.W."/>
            <person name="Kothari D."/>
            <person name="Yi K.J."/>
            <person name="Kim S.K."/>
        </authorList>
    </citation>
    <scope>NUCLEOTIDE SEQUENCE</scope>
    <source>
        <strain evidence="2">SK3146</strain>
    </source>
</reference>
<feature type="transmembrane region" description="Helical" evidence="1">
    <location>
        <begin position="164"/>
        <end position="185"/>
    </location>
</feature>
<feature type="transmembrane region" description="Helical" evidence="1">
    <location>
        <begin position="191"/>
        <end position="209"/>
    </location>
</feature>